<feature type="domain" description="Thioredoxin-like fold" evidence="3">
    <location>
        <begin position="130"/>
        <end position="288"/>
    </location>
</feature>
<dbReference type="SUPFAM" id="SSF52833">
    <property type="entry name" value="Thioredoxin-like"/>
    <property type="match status" value="1"/>
</dbReference>
<feature type="compositionally biased region" description="Polar residues" evidence="1">
    <location>
        <begin position="313"/>
        <end position="330"/>
    </location>
</feature>
<feature type="compositionally biased region" description="Polar residues" evidence="1">
    <location>
        <begin position="1"/>
        <end position="10"/>
    </location>
</feature>
<name>A0ABY8C3S5_9MICO</name>
<feature type="region of interest" description="Disordered" evidence="1">
    <location>
        <begin position="311"/>
        <end position="330"/>
    </location>
</feature>
<dbReference type="InterPro" id="IPR012336">
    <property type="entry name" value="Thioredoxin-like_fold"/>
</dbReference>
<protein>
    <submittedName>
        <fullName evidence="4">Thioredoxin domain-containing protein</fullName>
    </submittedName>
</protein>
<feature type="region of interest" description="Disordered" evidence="1">
    <location>
        <begin position="1"/>
        <end position="22"/>
    </location>
</feature>
<feature type="transmembrane region" description="Helical" evidence="2">
    <location>
        <begin position="39"/>
        <end position="60"/>
    </location>
</feature>
<feature type="compositionally biased region" description="Low complexity" evidence="1">
    <location>
        <begin position="110"/>
        <end position="121"/>
    </location>
</feature>
<keyword evidence="5" id="KW-1185">Reference proteome</keyword>
<dbReference type="Pfam" id="PF13462">
    <property type="entry name" value="Thioredoxin_4"/>
    <property type="match status" value="1"/>
</dbReference>
<feature type="region of interest" description="Disordered" evidence="1">
    <location>
        <begin position="92"/>
        <end position="121"/>
    </location>
</feature>
<evidence type="ECO:0000259" key="3">
    <source>
        <dbReference type="Pfam" id="PF13462"/>
    </source>
</evidence>
<dbReference type="EMBL" id="CP119108">
    <property type="protein sequence ID" value="WEG09855.1"/>
    <property type="molecule type" value="Genomic_DNA"/>
</dbReference>
<organism evidence="4 5">
    <name type="scientific">Microbacterium horticulturae</name>
    <dbReference type="NCBI Taxonomy" id="3028316"/>
    <lineage>
        <taxon>Bacteria</taxon>
        <taxon>Bacillati</taxon>
        <taxon>Actinomycetota</taxon>
        <taxon>Actinomycetes</taxon>
        <taxon>Micrococcales</taxon>
        <taxon>Microbacteriaceae</taxon>
        <taxon>Microbacterium</taxon>
    </lineage>
</organism>
<dbReference type="InterPro" id="IPR036249">
    <property type="entry name" value="Thioredoxin-like_sf"/>
</dbReference>
<evidence type="ECO:0000313" key="4">
    <source>
        <dbReference type="EMBL" id="WEG09855.1"/>
    </source>
</evidence>
<evidence type="ECO:0000256" key="1">
    <source>
        <dbReference type="SAM" id="MobiDB-lite"/>
    </source>
</evidence>
<feature type="compositionally biased region" description="Basic and acidic residues" evidence="1">
    <location>
        <begin position="12"/>
        <end position="22"/>
    </location>
</feature>
<keyword evidence="2" id="KW-0812">Transmembrane</keyword>
<dbReference type="RefSeq" id="WP_275279196.1">
    <property type="nucleotide sequence ID" value="NZ_CP119108.1"/>
</dbReference>
<evidence type="ECO:0000313" key="5">
    <source>
        <dbReference type="Proteomes" id="UP001214553"/>
    </source>
</evidence>
<evidence type="ECO:0000256" key="2">
    <source>
        <dbReference type="SAM" id="Phobius"/>
    </source>
</evidence>
<dbReference type="Gene3D" id="3.40.30.10">
    <property type="entry name" value="Glutaredoxin"/>
    <property type="match status" value="1"/>
</dbReference>
<sequence>MSNDESSNVPEPNDRRSAVREKAQLVHARQRRARAIRTTALTVGAVAVVAIVATGVTMAVTSQTSRPDMSPANVVDDGFAVTSVNGVAVDTGAQNVDATPTPTPTKSAKGAGSATATPDPAATGTGVVDIRVYVDYYAPGAKQFQVANVQQLTRWVDQDAATLSYYPVAMLSAKSNGTKYSQRAASASACVATHSPDSFFAFNNALLSKQPEQGDDGFTDVELADLAIASGADDPKTVRACIEDENYVTWVKDATERALVNIPDTDGVALTGTPMILVNGHPYAGALDDPKEFAQFVLTNSSDAYYHPVEPTPTATLDVSSSPSPSTTGK</sequence>
<reference evidence="4 5" key="1">
    <citation type="submission" date="2023-03" db="EMBL/GenBank/DDBJ databases">
        <title>Genome sequence of Microbacterium sp. KACC 23027.</title>
        <authorList>
            <person name="Kim S."/>
            <person name="Heo J."/>
            <person name="Kwon S.-W."/>
        </authorList>
    </citation>
    <scope>NUCLEOTIDE SEQUENCE [LARGE SCALE GENOMIC DNA]</scope>
    <source>
        <strain evidence="4 5">KACC 23027</strain>
    </source>
</reference>
<keyword evidence="2" id="KW-0472">Membrane</keyword>
<dbReference type="Proteomes" id="UP001214553">
    <property type="component" value="Chromosome"/>
</dbReference>
<proteinExistence type="predicted"/>
<gene>
    <name evidence="4" type="ORF">PU630_04645</name>
</gene>
<accession>A0ABY8C3S5</accession>
<keyword evidence="2" id="KW-1133">Transmembrane helix</keyword>